<feature type="transmembrane region" description="Helical" evidence="5">
    <location>
        <begin position="151"/>
        <end position="174"/>
    </location>
</feature>
<sequence length="510" mass="56345">MALGRLNITPFHCIVFAIWQLGLLFGGQQIFPIFFNYEPKWTCEGYVDDDLNKDGICSKSEKCELFALCTENITFEQTPFHSIVEEFDLLCGPTAYYATIVSSFQFAGVLVGTVVYGHVGDHFGRKPVSIFGLTVGILFACASGLSPSWLIYALLRFVVGSSVGCVLVVVYTYVVELILPEQRIFLRAFFNWGFGRVIFTFICYLLPNWRWASAATALVALPAIPLIAFIPESPIWYESKKRYKEMREAQRKIARIGGKRMTVQLPDKDATIEKRQSIISYPQKIYSMKDLATNRRLAGKTAVLSFLWFTASLSSYASDLNSGNLGGDFYENQFLMGALIGISKMLIFLLDTYVPRFSRRLLHQISQALVVLTFAAIMVILIWFASPNDRNCAAQQSSTINVLVVAINILGVVLIEYTWDACYLCGAEGFPTELRAIGVGTCSLMARVGALLAPQMTYLAELWPPAPFAAVSAVGLASLALSLLFVEETKGQPLTSTTGTTAEESASSPN</sequence>
<dbReference type="WBParaSite" id="PSAMB.scaffold265size96537.g4055.t1">
    <property type="protein sequence ID" value="PSAMB.scaffold265size96537.g4055.t1"/>
    <property type="gene ID" value="PSAMB.scaffold265size96537.g4055"/>
</dbReference>
<protein>
    <submittedName>
        <fullName evidence="8">Major facilitator superfamily (MFS) profile domain-containing protein</fullName>
    </submittedName>
</protein>
<organism evidence="7 8">
    <name type="scientific">Plectus sambesii</name>
    <dbReference type="NCBI Taxonomy" id="2011161"/>
    <lineage>
        <taxon>Eukaryota</taxon>
        <taxon>Metazoa</taxon>
        <taxon>Ecdysozoa</taxon>
        <taxon>Nematoda</taxon>
        <taxon>Chromadorea</taxon>
        <taxon>Plectida</taxon>
        <taxon>Plectina</taxon>
        <taxon>Plectoidea</taxon>
        <taxon>Plectidae</taxon>
        <taxon>Plectus</taxon>
    </lineage>
</organism>
<proteinExistence type="predicted"/>
<feature type="transmembrane region" description="Helical" evidence="5">
    <location>
        <begin position="334"/>
        <end position="354"/>
    </location>
</feature>
<name>A0A914VYL1_9BILA</name>
<keyword evidence="2 5" id="KW-0812">Transmembrane</keyword>
<keyword evidence="3 5" id="KW-1133">Transmembrane helix</keyword>
<feature type="transmembrane region" description="Helical" evidence="5">
    <location>
        <begin position="466"/>
        <end position="486"/>
    </location>
</feature>
<evidence type="ECO:0000256" key="2">
    <source>
        <dbReference type="ARBA" id="ARBA00022692"/>
    </source>
</evidence>
<accession>A0A914VYL1</accession>
<feature type="transmembrane region" description="Helical" evidence="5">
    <location>
        <begin position="366"/>
        <end position="386"/>
    </location>
</feature>
<comment type="subcellular location">
    <subcellularLocation>
        <location evidence="1">Membrane</location>
        <topology evidence="1">Multi-pass membrane protein</topology>
    </subcellularLocation>
</comment>
<keyword evidence="4 5" id="KW-0472">Membrane</keyword>
<reference evidence="8" key="1">
    <citation type="submission" date="2022-11" db="UniProtKB">
        <authorList>
            <consortium name="WormBaseParasite"/>
        </authorList>
    </citation>
    <scope>IDENTIFICATION</scope>
</reference>
<dbReference type="InterPro" id="IPR005828">
    <property type="entry name" value="MFS_sugar_transport-like"/>
</dbReference>
<evidence type="ECO:0000313" key="8">
    <source>
        <dbReference type="WBParaSite" id="PSAMB.scaffold265size96537.g4055.t1"/>
    </source>
</evidence>
<evidence type="ECO:0000313" key="7">
    <source>
        <dbReference type="Proteomes" id="UP000887566"/>
    </source>
</evidence>
<feature type="transmembrane region" description="Helical" evidence="5">
    <location>
        <begin position="12"/>
        <end position="31"/>
    </location>
</feature>
<dbReference type="InterPro" id="IPR036259">
    <property type="entry name" value="MFS_trans_sf"/>
</dbReference>
<evidence type="ECO:0000256" key="1">
    <source>
        <dbReference type="ARBA" id="ARBA00004141"/>
    </source>
</evidence>
<evidence type="ECO:0000259" key="6">
    <source>
        <dbReference type="PROSITE" id="PS50850"/>
    </source>
</evidence>
<keyword evidence="7" id="KW-1185">Reference proteome</keyword>
<dbReference type="Pfam" id="PF00083">
    <property type="entry name" value="Sugar_tr"/>
    <property type="match status" value="1"/>
</dbReference>
<feature type="transmembrane region" description="Helical" evidence="5">
    <location>
        <begin position="186"/>
        <end position="207"/>
    </location>
</feature>
<evidence type="ECO:0000256" key="5">
    <source>
        <dbReference type="SAM" id="Phobius"/>
    </source>
</evidence>
<feature type="domain" description="Major facilitator superfamily (MFS) profile" evidence="6">
    <location>
        <begin position="15"/>
        <end position="490"/>
    </location>
</feature>
<feature type="transmembrane region" description="Helical" evidence="5">
    <location>
        <begin position="398"/>
        <end position="415"/>
    </location>
</feature>
<feature type="transmembrane region" description="Helical" evidence="5">
    <location>
        <begin position="213"/>
        <end position="237"/>
    </location>
</feature>
<dbReference type="Proteomes" id="UP000887566">
    <property type="component" value="Unplaced"/>
</dbReference>
<dbReference type="InterPro" id="IPR020846">
    <property type="entry name" value="MFS_dom"/>
</dbReference>
<dbReference type="GO" id="GO:0016020">
    <property type="term" value="C:membrane"/>
    <property type="evidence" value="ECO:0007669"/>
    <property type="project" value="UniProtKB-SubCell"/>
</dbReference>
<feature type="transmembrane region" description="Helical" evidence="5">
    <location>
        <begin position="95"/>
        <end position="116"/>
    </location>
</feature>
<dbReference type="PROSITE" id="PS50850">
    <property type="entry name" value="MFS"/>
    <property type="match status" value="1"/>
</dbReference>
<evidence type="ECO:0000256" key="3">
    <source>
        <dbReference type="ARBA" id="ARBA00022989"/>
    </source>
</evidence>
<dbReference type="GO" id="GO:0022857">
    <property type="term" value="F:transmembrane transporter activity"/>
    <property type="evidence" value="ECO:0007669"/>
    <property type="project" value="InterPro"/>
</dbReference>
<dbReference type="Gene3D" id="1.20.1250.20">
    <property type="entry name" value="MFS general substrate transporter like domains"/>
    <property type="match status" value="1"/>
</dbReference>
<feature type="transmembrane region" description="Helical" evidence="5">
    <location>
        <begin position="297"/>
        <end position="314"/>
    </location>
</feature>
<dbReference type="PANTHER" id="PTHR24064">
    <property type="entry name" value="SOLUTE CARRIER FAMILY 22 MEMBER"/>
    <property type="match status" value="1"/>
</dbReference>
<evidence type="ECO:0000256" key="4">
    <source>
        <dbReference type="ARBA" id="ARBA00023136"/>
    </source>
</evidence>
<dbReference type="AlphaFoldDB" id="A0A914VYL1"/>
<feature type="transmembrane region" description="Helical" evidence="5">
    <location>
        <begin position="128"/>
        <end position="145"/>
    </location>
</feature>
<dbReference type="SUPFAM" id="SSF103473">
    <property type="entry name" value="MFS general substrate transporter"/>
    <property type="match status" value="1"/>
</dbReference>
<feature type="transmembrane region" description="Helical" evidence="5">
    <location>
        <begin position="436"/>
        <end position="454"/>
    </location>
</feature>